<dbReference type="EMBL" id="OMKW01000002">
    <property type="protein sequence ID" value="SPF29549.1"/>
    <property type="molecule type" value="Genomic_DNA"/>
</dbReference>
<accession>A0A2R8ABC0</accession>
<gene>
    <name evidence="3" type="ORF">POI8812_01861</name>
</gene>
<proteinExistence type="predicted"/>
<keyword evidence="4" id="KW-1185">Reference proteome</keyword>
<dbReference type="InterPro" id="IPR036374">
    <property type="entry name" value="OxRdtase_Mopterin-bd_sf"/>
</dbReference>
<feature type="chain" id="PRO_5015353613" description="Oxidoreductase molybdopterin-binding domain-containing protein" evidence="1">
    <location>
        <begin position="22"/>
        <end position="166"/>
    </location>
</feature>
<keyword evidence="1" id="KW-0732">Signal</keyword>
<evidence type="ECO:0000259" key="2">
    <source>
        <dbReference type="Pfam" id="PF00174"/>
    </source>
</evidence>
<evidence type="ECO:0000313" key="4">
    <source>
        <dbReference type="Proteomes" id="UP000244932"/>
    </source>
</evidence>
<dbReference type="InterPro" id="IPR000572">
    <property type="entry name" value="OxRdtase_Mopterin-bd_dom"/>
</dbReference>
<feature type="signal peptide" evidence="1">
    <location>
        <begin position="1"/>
        <end position="21"/>
    </location>
</feature>
<evidence type="ECO:0000313" key="3">
    <source>
        <dbReference type="EMBL" id="SPF29549.1"/>
    </source>
</evidence>
<feature type="domain" description="Oxidoreductase molybdopterin-binding" evidence="2">
    <location>
        <begin position="69"/>
        <end position="139"/>
    </location>
</feature>
<dbReference type="AlphaFoldDB" id="A0A2R8ABC0"/>
<reference evidence="3 4" key="1">
    <citation type="submission" date="2018-03" db="EMBL/GenBank/DDBJ databases">
        <authorList>
            <person name="Keele B.F."/>
        </authorList>
    </citation>
    <scope>NUCLEOTIDE SEQUENCE [LARGE SCALE GENOMIC DNA]</scope>
    <source>
        <strain evidence="3 4">CeCT 8812</strain>
    </source>
</reference>
<protein>
    <recommendedName>
        <fullName evidence="2">Oxidoreductase molybdopterin-binding domain-containing protein</fullName>
    </recommendedName>
</protein>
<dbReference type="SUPFAM" id="SSF56524">
    <property type="entry name" value="Oxidoreductase molybdopterin-binding domain"/>
    <property type="match status" value="1"/>
</dbReference>
<dbReference type="RefSeq" id="WP_245895331.1">
    <property type="nucleotide sequence ID" value="NZ_OMKW01000002.1"/>
</dbReference>
<dbReference type="Gene3D" id="3.90.420.10">
    <property type="entry name" value="Oxidoreductase, molybdopterin-binding domain"/>
    <property type="match status" value="1"/>
</dbReference>
<organism evidence="3 4">
    <name type="scientific">Pontivivens insulae</name>
    <dbReference type="NCBI Taxonomy" id="1639689"/>
    <lineage>
        <taxon>Bacteria</taxon>
        <taxon>Pseudomonadati</taxon>
        <taxon>Pseudomonadota</taxon>
        <taxon>Alphaproteobacteria</taxon>
        <taxon>Rhodobacterales</taxon>
        <taxon>Paracoccaceae</taxon>
        <taxon>Pontivivens</taxon>
    </lineage>
</organism>
<dbReference type="Pfam" id="PF00174">
    <property type="entry name" value="Oxidored_molyb"/>
    <property type="match status" value="1"/>
</dbReference>
<dbReference type="Proteomes" id="UP000244932">
    <property type="component" value="Unassembled WGS sequence"/>
</dbReference>
<evidence type="ECO:0000256" key="1">
    <source>
        <dbReference type="SAM" id="SignalP"/>
    </source>
</evidence>
<name>A0A2R8ABC0_9RHOB</name>
<sequence length="166" mass="18187">MGRVRALLCCVFALVAATSHALEQPTGQVLLTVSGSIEQTNVGNAAEFDLEMLQNLPVTEFQTTTIWTDGVQTFTGVSVAALLDALDADGREVVAHALNDYAVNIPMNAFESGAPIIAYLHNGNEMSLRTKGPLWIVYPYDHDTDYQTDIAFLRSVWQLDRLTVLE</sequence>